<dbReference type="Proteomes" id="UP000193467">
    <property type="component" value="Unassembled WGS sequence"/>
</dbReference>
<protein>
    <submittedName>
        <fullName evidence="2">Uncharacterized protein</fullName>
    </submittedName>
</protein>
<proteinExistence type="predicted"/>
<organism evidence="2 3">
    <name type="scientific">Leucosporidium creatinivorum</name>
    <dbReference type="NCBI Taxonomy" id="106004"/>
    <lineage>
        <taxon>Eukaryota</taxon>
        <taxon>Fungi</taxon>
        <taxon>Dikarya</taxon>
        <taxon>Basidiomycota</taxon>
        <taxon>Pucciniomycotina</taxon>
        <taxon>Microbotryomycetes</taxon>
        <taxon>Leucosporidiales</taxon>
        <taxon>Leucosporidium</taxon>
    </lineage>
</organism>
<keyword evidence="1" id="KW-0812">Transmembrane</keyword>
<keyword evidence="1" id="KW-1133">Transmembrane helix</keyword>
<keyword evidence="1" id="KW-0472">Membrane</keyword>
<evidence type="ECO:0000256" key="1">
    <source>
        <dbReference type="SAM" id="Phobius"/>
    </source>
</evidence>
<feature type="transmembrane region" description="Helical" evidence="1">
    <location>
        <begin position="39"/>
        <end position="61"/>
    </location>
</feature>
<evidence type="ECO:0000313" key="3">
    <source>
        <dbReference type="Proteomes" id="UP000193467"/>
    </source>
</evidence>
<evidence type="ECO:0000313" key="2">
    <source>
        <dbReference type="EMBL" id="ORY76514.1"/>
    </source>
</evidence>
<keyword evidence="3" id="KW-1185">Reference proteome</keyword>
<reference evidence="2 3" key="1">
    <citation type="submission" date="2016-07" db="EMBL/GenBank/DDBJ databases">
        <title>Pervasive Adenine N6-methylation of Active Genes in Fungi.</title>
        <authorList>
            <consortium name="DOE Joint Genome Institute"/>
            <person name="Mondo S.J."/>
            <person name="Dannebaum R.O."/>
            <person name="Kuo R.C."/>
            <person name="Labutti K."/>
            <person name="Haridas S."/>
            <person name="Kuo A."/>
            <person name="Salamov A."/>
            <person name="Ahrendt S.R."/>
            <person name="Lipzen A."/>
            <person name="Sullivan W."/>
            <person name="Andreopoulos W.B."/>
            <person name="Clum A."/>
            <person name="Lindquist E."/>
            <person name="Daum C."/>
            <person name="Ramamoorthy G.K."/>
            <person name="Gryganskyi A."/>
            <person name="Culley D."/>
            <person name="Magnuson J.K."/>
            <person name="James T.Y."/>
            <person name="O'Malley M.A."/>
            <person name="Stajich J.E."/>
            <person name="Spatafora J.W."/>
            <person name="Visel A."/>
            <person name="Grigoriev I.V."/>
        </authorList>
    </citation>
    <scope>NUCLEOTIDE SEQUENCE [LARGE SCALE GENOMIC DNA]</scope>
    <source>
        <strain evidence="2 3">62-1032</strain>
    </source>
</reference>
<dbReference type="AlphaFoldDB" id="A0A1Y2EZ21"/>
<dbReference type="InParanoid" id="A0A1Y2EZ21"/>
<sequence length="395" mass="44470">MRVLDSPTASEKEQDDHPLRSSLARAIQAVVLKHLAGTWLHFLVLHFVIVVKRIGLLLLLASMLRIRSEEKWTFKDVLGGAWEGFESTGWAWWESKQLGRRLRHLPPHSSPRLELAIHHLHHLHLTLLALSSHPSPRRGPYYSQGYCLTPHQLALRDALDSYIDARLAATHTVDDEAVLEALALREVLQESVDKEYTALLSLNHRVFAAQKARIGLSELEPARGRQFAPPFYSAAGEHLPPGVSEGRAFGMEVGKLAWGLLGVWKAFGGGARREWVCRRVSRTLDPTAELPWRQPTPLELSFLHLSSLLAHTHLLHPTSPPPAPPLPPPTITATVSLPFNQAWESLQQLFPTEPVVRGELVKKLEDEMVERDWRCVWGEWRRAVVEAALARRGGR</sequence>
<comment type="caution">
    <text evidence="2">The sequence shown here is derived from an EMBL/GenBank/DDBJ whole genome shotgun (WGS) entry which is preliminary data.</text>
</comment>
<gene>
    <name evidence="2" type="ORF">BCR35DRAFT_353327</name>
</gene>
<name>A0A1Y2EZ21_9BASI</name>
<dbReference type="EMBL" id="MCGR01000034">
    <property type="protein sequence ID" value="ORY76514.1"/>
    <property type="molecule type" value="Genomic_DNA"/>
</dbReference>
<accession>A0A1Y2EZ21</accession>